<dbReference type="Pfam" id="PF18150">
    <property type="entry name" value="DUF5600"/>
    <property type="match status" value="1"/>
</dbReference>
<dbReference type="EMBL" id="HE575317">
    <property type="protein sequence ID" value="CCC90130.1"/>
    <property type="molecule type" value="Genomic_DNA"/>
</dbReference>
<dbReference type="InterPro" id="IPR040990">
    <property type="entry name" value="DUF5600"/>
</dbReference>
<sequence length="336" mass="37889">SSFWDQPYRSGTDHGLFTEEKADLIYDLTEVVPLQALDLRVAAVMQRATRVILFALLCATFKSEMPLLFGKDKAKKKFIERLPEICNGLASKYRYSARDFPRAEELAKFFMNVDYSKFLDMKQLQKKKWIELVRITLDVDLPKLLKPIKETPVADPNDRRHVLMLQREYFKKAASEIPGQHLMAGVSDHMAAAAGSYPQMLYTSSPEGRVLCDGTGHQMQAHQGPGQFTGEAAGMNPSQMTMMMQMMANMMAMQQQDQRRAIQAVPEAVQAEVQQQPVMEPMFGGLQSAEQGSSSMQDGAGQQFTTQAEFQYPEQANYFQAPQQQQSQPSPYQFSG</sequence>
<gene>
    <name evidence="3" type="ORF">TCIL3000_4_2200</name>
</gene>
<organism evidence="3">
    <name type="scientific">Trypanosoma congolense (strain IL3000)</name>
    <dbReference type="NCBI Taxonomy" id="1068625"/>
    <lineage>
        <taxon>Eukaryota</taxon>
        <taxon>Discoba</taxon>
        <taxon>Euglenozoa</taxon>
        <taxon>Kinetoplastea</taxon>
        <taxon>Metakinetoplastina</taxon>
        <taxon>Trypanosomatida</taxon>
        <taxon>Trypanosomatidae</taxon>
        <taxon>Trypanosoma</taxon>
        <taxon>Nannomonas</taxon>
    </lineage>
</organism>
<reference evidence="3" key="1">
    <citation type="journal article" date="2012" name="Proc. Natl. Acad. Sci. U.S.A.">
        <title>Antigenic diversity is generated by distinct evolutionary mechanisms in African trypanosome species.</title>
        <authorList>
            <person name="Jackson A.P."/>
            <person name="Berry A."/>
            <person name="Aslett M."/>
            <person name="Allison H.C."/>
            <person name="Burton P."/>
            <person name="Vavrova-Anderson J."/>
            <person name="Brown R."/>
            <person name="Browne H."/>
            <person name="Corton N."/>
            <person name="Hauser H."/>
            <person name="Gamble J."/>
            <person name="Gilderthorp R."/>
            <person name="Marcello L."/>
            <person name="McQuillan J."/>
            <person name="Otto T.D."/>
            <person name="Quail M.A."/>
            <person name="Sanders M.J."/>
            <person name="van Tonder A."/>
            <person name="Ginger M.L."/>
            <person name="Field M.C."/>
            <person name="Barry J.D."/>
            <person name="Hertz-Fowler C."/>
            <person name="Berriman M."/>
        </authorList>
    </citation>
    <scope>NUCLEOTIDE SEQUENCE</scope>
    <source>
        <strain evidence="3">IL3000</strain>
    </source>
</reference>
<evidence type="ECO:0000256" key="1">
    <source>
        <dbReference type="SAM" id="MobiDB-lite"/>
    </source>
</evidence>
<dbReference type="VEuPathDB" id="TriTrypDB:TcIL3000_4_2200"/>
<name>G0UL75_TRYCI</name>
<feature type="non-terminal residue" evidence="3">
    <location>
        <position position="1"/>
    </location>
</feature>
<feature type="region of interest" description="Disordered" evidence="1">
    <location>
        <begin position="285"/>
        <end position="336"/>
    </location>
</feature>
<evidence type="ECO:0000313" key="3">
    <source>
        <dbReference type="EMBL" id="CCC90130.1"/>
    </source>
</evidence>
<feature type="domain" description="DUF5600" evidence="2">
    <location>
        <begin position="41"/>
        <end position="144"/>
    </location>
</feature>
<accession>G0UL75</accession>
<dbReference type="AlphaFoldDB" id="G0UL75"/>
<feature type="compositionally biased region" description="Low complexity" evidence="1">
    <location>
        <begin position="315"/>
        <end position="336"/>
    </location>
</feature>
<feature type="compositionally biased region" description="Polar residues" evidence="1">
    <location>
        <begin position="288"/>
        <end position="309"/>
    </location>
</feature>
<protein>
    <submittedName>
        <fullName evidence="3">Uncharacterized protein TCIL3000_4_2200</fullName>
    </submittedName>
</protein>
<dbReference type="Gene3D" id="1.10.268.20">
    <property type="match status" value="1"/>
</dbReference>
<evidence type="ECO:0000259" key="2">
    <source>
        <dbReference type="Pfam" id="PF18150"/>
    </source>
</evidence>
<proteinExistence type="predicted"/>